<dbReference type="Proteomes" id="UP001464555">
    <property type="component" value="Unassembled WGS sequence"/>
</dbReference>
<evidence type="ECO:0000313" key="2">
    <source>
        <dbReference type="EMBL" id="MEL1243220.1"/>
    </source>
</evidence>
<evidence type="ECO:0000313" key="3">
    <source>
        <dbReference type="Proteomes" id="UP001464555"/>
    </source>
</evidence>
<proteinExistence type="predicted"/>
<reference evidence="2 3" key="1">
    <citation type="submission" date="2024-04" db="EMBL/GenBank/DDBJ databases">
        <title>Flavobacterium sp. DGU11 16S ribosomal RNA gene Genome sequencing and assembly.</title>
        <authorList>
            <person name="Park S."/>
        </authorList>
    </citation>
    <scope>NUCLEOTIDE SEQUENCE [LARGE SCALE GENOMIC DNA]</scope>
    <source>
        <strain evidence="2 3">DGU11</strain>
    </source>
</reference>
<feature type="signal peptide" evidence="1">
    <location>
        <begin position="1"/>
        <end position="19"/>
    </location>
</feature>
<gene>
    <name evidence="2" type="ORF">AAEO56_03005</name>
</gene>
<evidence type="ECO:0000256" key="1">
    <source>
        <dbReference type="SAM" id="SignalP"/>
    </source>
</evidence>
<keyword evidence="1" id="KW-0732">Signal</keyword>
<protein>
    <submittedName>
        <fullName evidence="2">Uncharacterized protein</fullName>
    </submittedName>
</protein>
<feature type="chain" id="PRO_5046041986" evidence="1">
    <location>
        <begin position="20"/>
        <end position="125"/>
    </location>
</feature>
<comment type="caution">
    <text evidence="2">The sequence shown here is derived from an EMBL/GenBank/DDBJ whole genome shotgun (WGS) entry which is preliminary data.</text>
</comment>
<name>A0ABU9HTJ7_9FLAO</name>
<keyword evidence="3" id="KW-1185">Reference proteome</keyword>
<dbReference type="RefSeq" id="WP_341695537.1">
    <property type="nucleotide sequence ID" value="NZ_JBBYHR010000001.1"/>
</dbReference>
<organism evidence="2 3">
    <name type="scientific">Flavobacterium arundinis</name>
    <dbReference type="NCBI Taxonomy" id="3139143"/>
    <lineage>
        <taxon>Bacteria</taxon>
        <taxon>Pseudomonadati</taxon>
        <taxon>Bacteroidota</taxon>
        <taxon>Flavobacteriia</taxon>
        <taxon>Flavobacteriales</taxon>
        <taxon>Flavobacteriaceae</taxon>
        <taxon>Flavobacterium</taxon>
    </lineage>
</organism>
<dbReference type="EMBL" id="JBBYHR010000001">
    <property type="protein sequence ID" value="MEL1243220.1"/>
    <property type="molecule type" value="Genomic_DNA"/>
</dbReference>
<sequence>MRRFLILSAIVLATFQAQAQQTQLSPSLTIATKESLQKLEEQKQHDIVFYAKSNTPQQEPATACSDNSTDFYQLYITDSDNRNYNNYHNNTDPIITAMPAPGPNLDYYYVDPNSSGNYDKVVKQQ</sequence>
<accession>A0ABU9HTJ7</accession>